<sequence>MKAWNLIAEPFLLSIGSGFFVVRFQLIEDKWKVLLKGTTFIDGFFLSICPRIQRFNPSAKSKEAMSPIWLRLENLPVESTHISEYCSHSTQSAGVTGEE</sequence>
<feature type="transmembrane region" description="Helical" evidence="1">
    <location>
        <begin position="6"/>
        <end position="26"/>
    </location>
</feature>
<evidence type="ECO:0000313" key="2">
    <source>
        <dbReference type="EMBL" id="KAF7841662.1"/>
    </source>
</evidence>
<dbReference type="AlphaFoldDB" id="A0A834XBI1"/>
<gene>
    <name evidence="2" type="ORF">G2W53_003960</name>
</gene>
<proteinExistence type="predicted"/>
<evidence type="ECO:0000256" key="1">
    <source>
        <dbReference type="SAM" id="Phobius"/>
    </source>
</evidence>
<accession>A0A834XBI1</accession>
<evidence type="ECO:0000313" key="3">
    <source>
        <dbReference type="Proteomes" id="UP000634136"/>
    </source>
</evidence>
<keyword evidence="1" id="KW-0472">Membrane</keyword>
<dbReference type="OrthoDB" id="1738329at2759"/>
<organism evidence="2 3">
    <name type="scientific">Senna tora</name>
    <dbReference type="NCBI Taxonomy" id="362788"/>
    <lineage>
        <taxon>Eukaryota</taxon>
        <taxon>Viridiplantae</taxon>
        <taxon>Streptophyta</taxon>
        <taxon>Embryophyta</taxon>
        <taxon>Tracheophyta</taxon>
        <taxon>Spermatophyta</taxon>
        <taxon>Magnoliopsida</taxon>
        <taxon>eudicotyledons</taxon>
        <taxon>Gunneridae</taxon>
        <taxon>Pentapetalae</taxon>
        <taxon>rosids</taxon>
        <taxon>fabids</taxon>
        <taxon>Fabales</taxon>
        <taxon>Fabaceae</taxon>
        <taxon>Caesalpinioideae</taxon>
        <taxon>Cassia clade</taxon>
        <taxon>Senna</taxon>
    </lineage>
</organism>
<reference evidence="2" key="1">
    <citation type="submission" date="2020-09" db="EMBL/GenBank/DDBJ databases">
        <title>Genome-Enabled Discovery of Anthraquinone Biosynthesis in Senna tora.</title>
        <authorList>
            <person name="Kang S.-H."/>
            <person name="Pandey R.P."/>
            <person name="Lee C.-M."/>
            <person name="Sim J.-S."/>
            <person name="Jeong J.-T."/>
            <person name="Choi B.-S."/>
            <person name="Jung M."/>
            <person name="Ginzburg D."/>
            <person name="Zhao K."/>
            <person name="Won S.Y."/>
            <person name="Oh T.-J."/>
            <person name="Yu Y."/>
            <person name="Kim N.-H."/>
            <person name="Lee O.R."/>
            <person name="Lee T.-H."/>
            <person name="Bashyal P."/>
            <person name="Kim T.-S."/>
            <person name="Lee W.-H."/>
            <person name="Kawkins C."/>
            <person name="Kim C.-K."/>
            <person name="Kim J.S."/>
            <person name="Ahn B.O."/>
            <person name="Rhee S.Y."/>
            <person name="Sohng J.K."/>
        </authorList>
    </citation>
    <scope>NUCLEOTIDE SEQUENCE</scope>
    <source>
        <tissue evidence="2">Leaf</tissue>
    </source>
</reference>
<dbReference type="EMBL" id="JAAIUW010000002">
    <property type="protein sequence ID" value="KAF7841662.1"/>
    <property type="molecule type" value="Genomic_DNA"/>
</dbReference>
<comment type="caution">
    <text evidence="2">The sequence shown here is derived from an EMBL/GenBank/DDBJ whole genome shotgun (WGS) entry which is preliminary data.</text>
</comment>
<dbReference type="Proteomes" id="UP000634136">
    <property type="component" value="Unassembled WGS sequence"/>
</dbReference>
<evidence type="ECO:0008006" key="4">
    <source>
        <dbReference type="Google" id="ProtNLM"/>
    </source>
</evidence>
<name>A0A834XBI1_9FABA</name>
<protein>
    <recommendedName>
        <fullName evidence="4">DUF4283 domain-containing protein</fullName>
    </recommendedName>
</protein>
<keyword evidence="1" id="KW-0812">Transmembrane</keyword>
<keyword evidence="1" id="KW-1133">Transmembrane helix</keyword>
<keyword evidence="3" id="KW-1185">Reference proteome</keyword>